<feature type="non-terminal residue" evidence="2">
    <location>
        <position position="426"/>
    </location>
</feature>
<evidence type="ECO:0008006" key="4">
    <source>
        <dbReference type="Google" id="ProtNLM"/>
    </source>
</evidence>
<accession>A0AAV5T5L1</accession>
<dbReference type="Proteomes" id="UP001432027">
    <property type="component" value="Unassembled WGS sequence"/>
</dbReference>
<feature type="non-terminal residue" evidence="2">
    <location>
        <position position="1"/>
    </location>
</feature>
<keyword evidence="1" id="KW-0812">Transmembrane</keyword>
<proteinExistence type="predicted"/>
<dbReference type="AlphaFoldDB" id="A0AAV5T5L1"/>
<evidence type="ECO:0000313" key="3">
    <source>
        <dbReference type="Proteomes" id="UP001432027"/>
    </source>
</evidence>
<dbReference type="PANTHER" id="PTHR22714">
    <property type="entry name" value="PROTEIN CBG02446-RELATED"/>
    <property type="match status" value="1"/>
</dbReference>
<dbReference type="Gene3D" id="3.40.190.10">
    <property type="entry name" value="Periplasmic binding protein-like II"/>
    <property type="match status" value="1"/>
</dbReference>
<keyword evidence="3" id="KW-1185">Reference proteome</keyword>
<dbReference type="EMBL" id="BTSX01000003">
    <property type="protein sequence ID" value="GMS90589.1"/>
    <property type="molecule type" value="Genomic_DNA"/>
</dbReference>
<comment type="caution">
    <text evidence="2">The sequence shown here is derived from an EMBL/GenBank/DDBJ whole genome shotgun (WGS) entry which is preliminary data.</text>
</comment>
<name>A0AAV5T5L1_9BILA</name>
<protein>
    <recommendedName>
        <fullName evidence="4">Solute-binding protein family 3/N-terminal domain-containing protein</fullName>
    </recommendedName>
</protein>
<reference evidence="2" key="1">
    <citation type="submission" date="2023-10" db="EMBL/GenBank/DDBJ databases">
        <title>Genome assembly of Pristionchus species.</title>
        <authorList>
            <person name="Yoshida K."/>
            <person name="Sommer R.J."/>
        </authorList>
    </citation>
    <scope>NUCLEOTIDE SEQUENCE</scope>
    <source>
        <strain evidence="2">RS0144</strain>
    </source>
</reference>
<dbReference type="PANTHER" id="PTHR22714:SF7">
    <property type="entry name" value="SOLUTE-BINDING PROTEIN FAMILY 3_N-TERMINAL DOMAIN-CONTAINING PROTEIN"/>
    <property type="match status" value="1"/>
</dbReference>
<sequence length="426" mass="48525">SRIFRVGFVSDNFPFLFPSLVGKQRGILNDIYDSLSKLNGFTLEWVHVEEYGSLKPDGSYTGLLGDISKGVVDASVERSYQENRIRNFSPTTPVIYQSDAYITRTDLVSRLSVANLLVFSPFMLFLLILAFTIAFVVEEVTHVFCHRMRYPTTQSFLSQLAVKNNPFVNVKLHSFILYRVVFSSILAGAALRVIYNSAFTGGTVISASHERNILDMVYDIRINRSRIIIEDSSYISAEKTEAIFGSSKGFPSNYIIPDEELFLEHLCENINDYGKVNSFFLATVNPQNKIRLPCDITTVASGNWQDSQLSIIRSSVTQAAPYTLLLRKGERRRKSLNSIILGVYDFEKISTFQWRRYTNRNLFIPKPKALHPLYIFNVIKLSDMTFLFYFLFVGYSVGFIMLSVEIGLMFANFLIITKSLRLAKLS</sequence>
<organism evidence="2 3">
    <name type="scientific">Pristionchus entomophagus</name>
    <dbReference type="NCBI Taxonomy" id="358040"/>
    <lineage>
        <taxon>Eukaryota</taxon>
        <taxon>Metazoa</taxon>
        <taxon>Ecdysozoa</taxon>
        <taxon>Nematoda</taxon>
        <taxon>Chromadorea</taxon>
        <taxon>Rhabditida</taxon>
        <taxon>Rhabditina</taxon>
        <taxon>Diplogasteromorpha</taxon>
        <taxon>Diplogasteroidea</taxon>
        <taxon>Neodiplogasteridae</taxon>
        <taxon>Pristionchus</taxon>
    </lineage>
</organism>
<keyword evidence="1" id="KW-0472">Membrane</keyword>
<evidence type="ECO:0000256" key="1">
    <source>
        <dbReference type="SAM" id="Phobius"/>
    </source>
</evidence>
<feature type="transmembrane region" description="Helical" evidence="1">
    <location>
        <begin position="176"/>
        <end position="195"/>
    </location>
</feature>
<feature type="transmembrane region" description="Helical" evidence="1">
    <location>
        <begin position="113"/>
        <end position="137"/>
    </location>
</feature>
<keyword evidence="1" id="KW-1133">Transmembrane helix</keyword>
<dbReference type="InterPro" id="IPR040128">
    <property type="entry name" value="T25E4.2-like"/>
</dbReference>
<evidence type="ECO:0000313" key="2">
    <source>
        <dbReference type="EMBL" id="GMS90589.1"/>
    </source>
</evidence>
<dbReference type="SUPFAM" id="SSF53850">
    <property type="entry name" value="Periplasmic binding protein-like II"/>
    <property type="match status" value="1"/>
</dbReference>
<gene>
    <name evidence="2" type="ORF">PENTCL1PPCAC_12764</name>
</gene>